<evidence type="ECO:0000313" key="18">
    <source>
        <dbReference type="EMBL" id="AIC28350.1"/>
    </source>
</evidence>
<evidence type="ECO:0000256" key="9">
    <source>
        <dbReference type="ARBA" id="ARBA00022741"/>
    </source>
</evidence>
<evidence type="ECO:0000313" key="19">
    <source>
        <dbReference type="Proteomes" id="UP000027180"/>
    </source>
</evidence>
<proteinExistence type="predicted"/>
<dbReference type="InterPro" id="IPR003594">
    <property type="entry name" value="HATPase_dom"/>
</dbReference>
<comment type="catalytic activity">
    <reaction evidence="1">
        <text>ATP + protein L-histidine = ADP + protein N-phospho-L-histidine.</text>
        <dbReference type="EC" id="2.7.13.3"/>
    </reaction>
</comment>
<dbReference type="SMART" id="SM00388">
    <property type="entry name" value="HisKA"/>
    <property type="match status" value="1"/>
</dbReference>
<dbReference type="GO" id="GO:0000155">
    <property type="term" value="F:phosphorelay sensor kinase activity"/>
    <property type="evidence" value="ECO:0007669"/>
    <property type="project" value="InterPro"/>
</dbReference>
<evidence type="ECO:0000256" key="3">
    <source>
        <dbReference type="ARBA" id="ARBA00012438"/>
    </source>
</evidence>
<keyword evidence="6" id="KW-0597">Phosphoprotein</keyword>
<dbReference type="OrthoDB" id="9804645at2"/>
<dbReference type="InterPro" id="IPR004358">
    <property type="entry name" value="Sig_transdc_His_kin-like_C"/>
</dbReference>
<evidence type="ECO:0000256" key="12">
    <source>
        <dbReference type="ARBA" id="ARBA00022989"/>
    </source>
</evidence>
<feature type="transmembrane region" description="Helical" evidence="15">
    <location>
        <begin position="181"/>
        <end position="201"/>
    </location>
</feature>
<evidence type="ECO:0000256" key="4">
    <source>
        <dbReference type="ARBA" id="ARBA00022475"/>
    </source>
</evidence>
<accession>A0A060I8M5</accession>
<evidence type="ECO:0000256" key="14">
    <source>
        <dbReference type="ARBA" id="ARBA00023136"/>
    </source>
</evidence>
<evidence type="ECO:0000259" key="16">
    <source>
        <dbReference type="PROSITE" id="PS50109"/>
    </source>
</evidence>
<dbReference type="Gene3D" id="3.30.565.10">
    <property type="entry name" value="Histidine kinase-like ATPase, C-terminal domain"/>
    <property type="match status" value="1"/>
</dbReference>
<keyword evidence="5" id="KW-0997">Cell inner membrane</keyword>
<dbReference type="Gene3D" id="1.10.287.130">
    <property type="match status" value="1"/>
</dbReference>
<gene>
    <name evidence="18" type="ORF">IE4771_CH03265</name>
</gene>
<dbReference type="InterPro" id="IPR036097">
    <property type="entry name" value="HisK_dim/P_sf"/>
</dbReference>
<dbReference type="GO" id="GO:0005886">
    <property type="term" value="C:plasma membrane"/>
    <property type="evidence" value="ECO:0007669"/>
    <property type="project" value="UniProtKB-SubCell"/>
</dbReference>
<dbReference type="PANTHER" id="PTHR44936:SF5">
    <property type="entry name" value="SENSOR HISTIDINE KINASE ENVZ"/>
    <property type="match status" value="1"/>
</dbReference>
<evidence type="ECO:0000256" key="1">
    <source>
        <dbReference type="ARBA" id="ARBA00000085"/>
    </source>
</evidence>
<evidence type="ECO:0000256" key="7">
    <source>
        <dbReference type="ARBA" id="ARBA00022679"/>
    </source>
</evidence>
<dbReference type="AlphaFoldDB" id="A0A060I8M5"/>
<feature type="transmembrane region" description="Helical" evidence="15">
    <location>
        <begin position="33"/>
        <end position="57"/>
    </location>
</feature>
<dbReference type="SUPFAM" id="SSF47384">
    <property type="entry name" value="Homodimeric domain of signal transducing histidine kinase"/>
    <property type="match status" value="1"/>
</dbReference>
<keyword evidence="10 18" id="KW-0418">Kinase</keyword>
<dbReference type="InterPro" id="IPR005467">
    <property type="entry name" value="His_kinase_dom"/>
</dbReference>
<dbReference type="KEGG" id="rei:IE4771_CH03265"/>
<evidence type="ECO:0000256" key="2">
    <source>
        <dbReference type="ARBA" id="ARBA00004429"/>
    </source>
</evidence>
<dbReference type="InterPro" id="IPR003661">
    <property type="entry name" value="HisK_dim/P_dom"/>
</dbReference>
<dbReference type="SUPFAM" id="SSF55874">
    <property type="entry name" value="ATPase domain of HSP90 chaperone/DNA topoisomerase II/histidine kinase"/>
    <property type="match status" value="1"/>
</dbReference>
<dbReference type="Pfam" id="PF02518">
    <property type="entry name" value="HATPase_c"/>
    <property type="match status" value="1"/>
</dbReference>
<dbReference type="RefSeq" id="WP_038690337.1">
    <property type="nucleotide sequence ID" value="NZ_CP006986.1"/>
</dbReference>
<keyword evidence="12 15" id="KW-1133">Transmembrane helix</keyword>
<dbReference type="SMART" id="SM00304">
    <property type="entry name" value="HAMP"/>
    <property type="match status" value="1"/>
</dbReference>
<keyword evidence="9" id="KW-0547">Nucleotide-binding</keyword>
<keyword evidence="13" id="KW-0902">Two-component regulatory system</keyword>
<dbReference type="PRINTS" id="PR00344">
    <property type="entry name" value="BCTRLSENSOR"/>
</dbReference>
<dbReference type="SMART" id="SM00387">
    <property type="entry name" value="HATPase_c"/>
    <property type="match status" value="1"/>
</dbReference>
<dbReference type="InterPro" id="IPR036890">
    <property type="entry name" value="HATPase_C_sf"/>
</dbReference>
<dbReference type="EC" id="2.7.13.3" evidence="3"/>
<dbReference type="HOGENOM" id="CLU_000445_89_27_5"/>
<feature type="domain" description="HAMP" evidence="17">
    <location>
        <begin position="202"/>
        <end position="254"/>
    </location>
</feature>
<dbReference type="PANTHER" id="PTHR44936">
    <property type="entry name" value="SENSOR PROTEIN CREC"/>
    <property type="match status" value="1"/>
</dbReference>
<keyword evidence="7 18" id="KW-0808">Transferase</keyword>
<reference evidence="18 19" key="1">
    <citation type="submission" date="2013-12" db="EMBL/GenBank/DDBJ databases">
        <title>Complete genome sequence of Rhizobium etli bv. mimosae IE4771.</title>
        <authorList>
            <person name="Bustos P."/>
            <person name="Santamaria R.I."/>
            <person name="Lozano L."/>
            <person name="Ormeno-Orrillo E."/>
            <person name="Rogel M.A."/>
            <person name="Romero D."/>
            <person name="Cevallos M.A."/>
            <person name="Martinez-Romero E."/>
            <person name="Gonzalez V."/>
        </authorList>
    </citation>
    <scope>NUCLEOTIDE SEQUENCE [LARGE SCALE GENOMIC DNA]</scope>
    <source>
        <strain evidence="18 19">IE4771</strain>
    </source>
</reference>
<evidence type="ECO:0000256" key="5">
    <source>
        <dbReference type="ARBA" id="ARBA00022519"/>
    </source>
</evidence>
<keyword evidence="11" id="KW-0067">ATP-binding</keyword>
<evidence type="ECO:0000256" key="6">
    <source>
        <dbReference type="ARBA" id="ARBA00022553"/>
    </source>
</evidence>
<dbReference type="GO" id="GO:0005524">
    <property type="term" value="F:ATP binding"/>
    <property type="evidence" value="ECO:0007669"/>
    <property type="project" value="UniProtKB-KW"/>
</dbReference>
<keyword evidence="4" id="KW-1003">Cell membrane</keyword>
<evidence type="ECO:0000256" key="10">
    <source>
        <dbReference type="ARBA" id="ARBA00022777"/>
    </source>
</evidence>
<dbReference type="EMBL" id="CP006986">
    <property type="protein sequence ID" value="AIC28350.1"/>
    <property type="molecule type" value="Genomic_DNA"/>
</dbReference>
<dbReference type="InterPro" id="IPR050980">
    <property type="entry name" value="2C_sensor_his_kinase"/>
</dbReference>
<keyword evidence="14 15" id="KW-0472">Membrane</keyword>
<evidence type="ECO:0000256" key="13">
    <source>
        <dbReference type="ARBA" id="ARBA00023012"/>
    </source>
</evidence>
<evidence type="ECO:0000256" key="8">
    <source>
        <dbReference type="ARBA" id="ARBA00022692"/>
    </source>
</evidence>
<feature type="domain" description="Histidine kinase" evidence="16">
    <location>
        <begin position="262"/>
        <end position="458"/>
    </location>
</feature>
<sequence>MATIDSLRREDRAPAAGWRWIGRWLRRRLPTGLYARSLLIIIIPMVLLQSVVAAVFMERHWQMVTERLSLAVTRDIAAIIEIVETYPQNSDYGEIIRIARDQLNLQISIEPDGDLPPPRNKPFFSILDGILSDEITDEIRRPFWIDTVGNSNLVEIRIKLENKILRVLAKRSQTYASNTHIFIVWMVGTSLVLIGISILFLRGQIRPILMLARAAESFGKGQKPDNFYPRGADEVRRAGLAFILMRERIERQIEQRTAMLSGVSHDLRTILTRFKLQLALAGDNPDLHGLNDDVNDMQTMLEAYMAFARGEVEEDVGELKLSEIFAKLEADFALHGKTFAYSIEGDDEISVRPNAFMRLVTNLASNARRYANRLDIEAKHNAKWLTVIFDDDGPGIPEKNREDVFKPFFRLDAARNLDASGTGLGLAIARDIARSHGGNVTLGDSPLGGLRATIRIPA</sequence>
<evidence type="ECO:0000256" key="15">
    <source>
        <dbReference type="SAM" id="Phobius"/>
    </source>
</evidence>
<dbReference type="InterPro" id="IPR003660">
    <property type="entry name" value="HAMP_dom"/>
</dbReference>
<evidence type="ECO:0000259" key="17">
    <source>
        <dbReference type="PROSITE" id="PS50885"/>
    </source>
</evidence>
<dbReference type="Proteomes" id="UP000027180">
    <property type="component" value="Chromosome"/>
</dbReference>
<protein>
    <recommendedName>
        <fullName evidence="3">histidine kinase</fullName>
        <ecNumber evidence="3">2.7.13.3</ecNumber>
    </recommendedName>
</protein>
<dbReference type="PROSITE" id="PS50109">
    <property type="entry name" value="HIS_KIN"/>
    <property type="match status" value="1"/>
</dbReference>
<dbReference type="CDD" id="cd00082">
    <property type="entry name" value="HisKA"/>
    <property type="match status" value="1"/>
</dbReference>
<evidence type="ECO:0000256" key="11">
    <source>
        <dbReference type="ARBA" id="ARBA00022840"/>
    </source>
</evidence>
<keyword evidence="8 15" id="KW-0812">Transmembrane</keyword>
<dbReference type="PROSITE" id="PS50885">
    <property type="entry name" value="HAMP"/>
    <property type="match status" value="1"/>
</dbReference>
<comment type="subcellular location">
    <subcellularLocation>
        <location evidence="2">Cell inner membrane</location>
        <topology evidence="2">Multi-pass membrane protein</topology>
    </subcellularLocation>
</comment>
<name>A0A060I8M5_RHIET</name>
<organism evidence="18 19">
    <name type="scientific">Rhizobium etli bv. mimosae str. IE4771</name>
    <dbReference type="NCBI Taxonomy" id="1432050"/>
    <lineage>
        <taxon>Bacteria</taxon>
        <taxon>Pseudomonadati</taxon>
        <taxon>Pseudomonadota</taxon>
        <taxon>Alphaproteobacteria</taxon>
        <taxon>Hyphomicrobiales</taxon>
        <taxon>Rhizobiaceae</taxon>
        <taxon>Rhizobium/Agrobacterium group</taxon>
        <taxon>Rhizobium</taxon>
    </lineage>
</organism>